<protein>
    <submittedName>
        <fullName evidence="1">AbrB family transcriptional regulator</fullName>
    </submittedName>
</protein>
<proteinExistence type="predicted"/>
<dbReference type="EMBL" id="NIPR01000023">
    <property type="protein sequence ID" value="PMD69848.1"/>
    <property type="molecule type" value="Genomic_DNA"/>
</dbReference>
<dbReference type="OrthoDB" id="2313070at2"/>
<gene>
    <name evidence="1" type="ORF">CBP76_07555</name>
</gene>
<dbReference type="Proteomes" id="UP000235649">
    <property type="component" value="Unassembled WGS sequence"/>
</dbReference>
<keyword evidence="2" id="KW-1185">Reference proteome</keyword>
<comment type="caution">
    <text evidence="1">The sequence shown here is derived from an EMBL/GenBank/DDBJ whole genome shotgun (WGS) entry which is preliminary data.</text>
</comment>
<evidence type="ECO:0000313" key="2">
    <source>
        <dbReference type="Proteomes" id="UP000235649"/>
    </source>
</evidence>
<accession>A0A2N7ATT6</accession>
<reference evidence="1 2" key="1">
    <citation type="submission" date="2017-05" db="EMBL/GenBank/DDBJ databases">
        <title>Lactobacillus nurukis nov., sp. nov., isolated from nuruk.</title>
        <authorList>
            <person name="Kim S.-J."/>
        </authorList>
    </citation>
    <scope>NUCLEOTIDE SEQUENCE [LARGE SCALE GENOMIC DNA]</scope>
    <source>
        <strain evidence="1 2">SYF10-1a</strain>
    </source>
</reference>
<organism evidence="1 2">
    <name type="scientific">Companilactobacillus nuruki</name>
    <dbReference type="NCBI Taxonomy" id="1993540"/>
    <lineage>
        <taxon>Bacteria</taxon>
        <taxon>Bacillati</taxon>
        <taxon>Bacillota</taxon>
        <taxon>Bacilli</taxon>
        <taxon>Lactobacillales</taxon>
        <taxon>Lactobacillaceae</taxon>
        <taxon>Companilactobacillus</taxon>
    </lineage>
</organism>
<name>A0A2N7ATT6_9LACO</name>
<sequence>MSQNDDSYTFRISEKKQKTLNANGNTNFEKIISSDGKKITFRKITSNHPNDLNVANQICKDHADLMKRLDNL</sequence>
<dbReference type="AlphaFoldDB" id="A0A2N7ATT6"/>
<evidence type="ECO:0000313" key="1">
    <source>
        <dbReference type="EMBL" id="PMD69848.1"/>
    </source>
</evidence>
<dbReference type="RefSeq" id="WP_102196296.1">
    <property type="nucleotide sequence ID" value="NZ_NIPR01000023.1"/>
</dbReference>